<dbReference type="EMBL" id="UOEJ01000017">
    <property type="protein sequence ID" value="VAV91069.1"/>
    <property type="molecule type" value="Genomic_DNA"/>
</dbReference>
<dbReference type="SUPFAM" id="SSF55729">
    <property type="entry name" value="Acyl-CoA N-acyltransferases (Nat)"/>
    <property type="match status" value="1"/>
</dbReference>
<dbReference type="PANTHER" id="PTHR10545:SF29">
    <property type="entry name" value="GH14572P-RELATED"/>
    <property type="match status" value="1"/>
</dbReference>
<organism evidence="4">
    <name type="scientific">hydrothermal vent metagenome</name>
    <dbReference type="NCBI Taxonomy" id="652676"/>
    <lineage>
        <taxon>unclassified sequences</taxon>
        <taxon>metagenomes</taxon>
        <taxon>ecological metagenomes</taxon>
    </lineage>
</organism>
<keyword evidence="1" id="KW-0808">Transferase</keyword>
<name>A0A3B0RGB7_9ZZZZ</name>
<evidence type="ECO:0000256" key="2">
    <source>
        <dbReference type="ARBA" id="ARBA00023315"/>
    </source>
</evidence>
<dbReference type="InterPro" id="IPR051016">
    <property type="entry name" value="Diverse_Substrate_AcTransf"/>
</dbReference>
<proteinExistence type="predicted"/>
<dbReference type="CDD" id="cd04301">
    <property type="entry name" value="NAT_SF"/>
    <property type="match status" value="1"/>
</dbReference>
<dbReference type="GO" id="GO:0008080">
    <property type="term" value="F:N-acetyltransferase activity"/>
    <property type="evidence" value="ECO:0007669"/>
    <property type="project" value="TreeGrafter"/>
</dbReference>
<evidence type="ECO:0000259" key="3">
    <source>
        <dbReference type="PROSITE" id="PS51186"/>
    </source>
</evidence>
<dbReference type="InterPro" id="IPR016181">
    <property type="entry name" value="Acyl_CoA_acyltransferase"/>
</dbReference>
<protein>
    <recommendedName>
        <fullName evidence="3">N-acetyltransferase domain-containing protein</fullName>
    </recommendedName>
</protein>
<evidence type="ECO:0000313" key="4">
    <source>
        <dbReference type="EMBL" id="VAV91069.1"/>
    </source>
</evidence>
<reference evidence="4" key="1">
    <citation type="submission" date="2018-06" db="EMBL/GenBank/DDBJ databases">
        <authorList>
            <person name="Zhirakovskaya E."/>
        </authorList>
    </citation>
    <scope>NUCLEOTIDE SEQUENCE</scope>
</reference>
<feature type="domain" description="N-acetyltransferase" evidence="3">
    <location>
        <begin position="2"/>
        <end position="155"/>
    </location>
</feature>
<keyword evidence="2" id="KW-0012">Acyltransferase</keyword>
<dbReference type="AlphaFoldDB" id="A0A3B0RGB7"/>
<gene>
    <name evidence="4" type="ORF">MNBD_ALPHA01-107</name>
</gene>
<accession>A0A3B0RGB7</accession>
<sequence>MIEIVEVRQVGFKKWAELYKGYGEFYRVDLTPQQLKTVWNWLNGHETELRGLAALVDGEARGIIHYRRFLRPLAGEVGIFLDDIFVCPATRRSGVGKALLSYLETIAAAQGCTVIRWITAEDNRGAQTFYDQFGQKTRWITYDHKMNGEDDRERK</sequence>
<dbReference type="Pfam" id="PF00583">
    <property type="entry name" value="Acetyltransf_1"/>
    <property type="match status" value="1"/>
</dbReference>
<dbReference type="PANTHER" id="PTHR10545">
    <property type="entry name" value="DIAMINE N-ACETYLTRANSFERASE"/>
    <property type="match status" value="1"/>
</dbReference>
<dbReference type="InterPro" id="IPR000182">
    <property type="entry name" value="GNAT_dom"/>
</dbReference>
<dbReference type="PROSITE" id="PS51186">
    <property type="entry name" value="GNAT"/>
    <property type="match status" value="1"/>
</dbReference>
<dbReference type="Gene3D" id="3.40.630.30">
    <property type="match status" value="1"/>
</dbReference>
<evidence type="ECO:0000256" key="1">
    <source>
        <dbReference type="ARBA" id="ARBA00022679"/>
    </source>
</evidence>